<evidence type="ECO:0000256" key="1">
    <source>
        <dbReference type="ARBA" id="ARBA00008334"/>
    </source>
</evidence>
<dbReference type="SUPFAM" id="SSF53300">
    <property type="entry name" value="vWA-like"/>
    <property type="match status" value="1"/>
</dbReference>
<dbReference type="Gene3D" id="3.40.50.410">
    <property type="entry name" value="von Willebrand factor, type A domain"/>
    <property type="match status" value="1"/>
</dbReference>
<evidence type="ECO:0000259" key="6">
    <source>
        <dbReference type="Pfam" id="PF04811"/>
    </source>
</evidence>
<dbReference type="SUPFAM" id="SSF82754">
    <property type="entry name" value="C-terminal, gelsolin-like domain of Sec23/24"/>
    <property type="match status" value="1"/>
</dbReference>
<feature type="compositionally biased region" description="Low complexity" evidence="4">
    <location>
        <begin position="38"/>
        <end position="48"/>
    </location>
</feature>
<dbReference type="InterPro" id="IPR050550">
    <property type="entry name" value="SEC23_SEC24_subfamily"/>
</dbReference>
<dbReference type="GO" id="GO:0090110">
    <property type="term" value="P:COPII-coated vesicle cargo loading"/>
    <property type="evidence" value="ECO:0007669"/>
    <property type="project" value="TreeGrafter"/>
</dbReference>
<evidence type="ECO:0000256" key="2">
    <source>
        <dbReference type="ARBA" id="ARBA00022448"/>
    </source>
</evidence>
<dbReference type="GO" id="GO:0000149">
    <property type="term" value="F:SNARE binding"/>
    <property type="evidence" value="ECO:0007669"/>
    <property type="project" value="TreeGrafter"/>
</dbReference>
<evidence type="ECO:0000256" key="3">
    <source>
        <dbReference type="ARBA" id="ARBA00022927"/>
    </source>
</evidence>
<dbReference type="GO" id="GO:0070971">
    <property type="term" value="C:endoplasmic reticulum exit site"/>
    <property type="evidence" value="ECO:0007669"/>
    <property type="project" value="TreeGrafter"/>
</dbReference>
<dbReference type="InterPro" id="IPR006895">
    <property type="entry name" value="Znf_Sec23_Sec24"/>
</dbReference>
<dbReference type="InterPro" id="IPR006896">
    <property type="entry name" value="Sec23/24_trunk_dom"/>
</dbReference>
<dbReference type="Pfam" id="PF04811">
    <property type="entry name" value="Sec23_trunk"/>
    <property type="match status" value="1"/>
</dbReference>
<feature type="domain" description="Zinc finger Sec23/Sec24-type" evidence="5">
    <location>
        <begin position="296"/>
        <end position="334"/>
    </location>
</feature>
<reference evidence="9 10" key="1">
    <citation type="submission" date="2020-12" db="EMBL/GenBank/DDBJ databases">
        <title>Metabolic potential, ecology and presence of endohyphal bacteria is reflected in genomic diversity of Mucoromycotina.</title>
        <authorList>
            <person name="Muszewska A."/>
            <person name="Okrasinska A."/>
            <person name="Steczkiewicz K."/>
            <person name="Drgas O."/>
            <person name="Orlowska M."/>
            <person name="Perlinska-Lenart U."/>
            <person name="Aleksandrzak-Piekarczyk T."/>
            <person name="Szatraj K."/>
            <person name="Zielenkiewicz U."/>
            <person name="Pilsyk S."/>
            <person name="Malc E."/>
            <person name="Mieczkowski P."/>
            <person name="Kruszewska J.S."/>
            <person name="Biernat P."/>
            <person name="Pawlowska J."/>
        </authorList>
    </citation>
    <scope>NUCLEOTIDE SEQUENCE [LARGE SCALE GENOMIC DNA]</scope>
    <source>
        <strain evidence="9 10">CBS 142.35</strain>
    </source>
</reference>
<dbReference type="InterPro" id="IPR036465">
    <property type="entry name" value="vWFA_dom_sf"/>
</dbReference>
<dbReference type="PANTHER" id="PTHR13803:SF4">
    <property type="entry name" value="SECRETORY 24CD, ISOFORM C"/>
    <property type="match status" value="1"/>
</dbReference>
<dbReference type="InterPro" id="IPR036175">
    <property type="entry name" value="Sec23/24_helical_dom_sf"/>
</dbReference>
<dbReference type="GO" id="GO:0030127">
    <property type="term" value="C:COPII vesicle coat"/>
    <property type="evidence" value="ECO:0007669"/>
    <property type="project" value="InterPro"/>
</dbReference>
<dbReference type="SUPFAM" id="SSF82919">
    <property type="entry name" value="Zn-finger domain of Sec23/24"/>
    <property type="match status" value="1"/>
</dbReference>
<sequence length="982" mass="110479">MQPPPLHRPPLQQQDPTKFQYGVSSLNAGTQQQHSYASPPVSGSSVMPPRTPMPTQPHQSGMRPSLPPSNGIRPPTSQQQPNMSYPRPTPPHNVNAGHPLPPQQPQLQQQPGGMTPPTSVDSLSSPMANMTVQPNKPGRSKRVYATTQPSFQQQQQPPLPQQPLQQPNYPPQQFQQSQSTKPKPRIDPNQIPSPVQLRLYDEQLYQQEEGQETSYYYGTMSQASSPLPLSTTHFKTIDQGNCNPRFMRCTLKEIPKTSDLIKDSHLPFGLVVQPLADLHSKDEEIPLAITTNPEGPVRCNRCKGYINPACQFTDGGRKFICNLCGFSNSVPEDYFCHLDMSGQRMDLDQRPELQRGTIEFEVPEIYWTRHPTPLRVLFAIDVSFCAVNSGVLGSFCQVLNNTLFSKEAFPKGTQVGIMTFDTSVHFYNLSATLDQAQMMIVPDINDMFLPLSNDSLFVDPMESRDVIENLLNNLPSMFAENRAQTAVFGSAIKGGLLGLQNTGGKIHVLQTILPTLGPGALKLRDDPKLHGTDKERQLLAPQDSLYATMGKECVNEGVCVDLWAFPMNAYVDVSTLGVLPALTGGDIHYYWNFDKKKHFQALNNQLERSLIRKQGYNAALRVRCSNGLTIDDQFGNFYMNNNTDIELAGMDADKAVAFTLRHDGKLEDGEAHMQCALLYTTQLGERRVRIHNLRLPITSNISTLFKQADLDTSMNLLSKQVISQATKKLSQDLMGELDGECIRILTAYRKHCAASASPGQLILPESFKVLPVYTLGLKKCAALRRDPNLNIDFRVYNMRKLKSIGVGSTARWLYPRMIPIHTFLNSENINIIPQERLSCDRLEPHGIYTVEASDATYIWIGQAVSPELLLKLFNVSEIEQMNPEIIMQQGISPLENDVSKRFHQLLSSKDNMNINNYNPLKIIRQGLDNGFEFNNALMEDETFNQMSYVDYLCMIHKQIQNEMERDKHDQMVSTASYWAYRY</sequence>
<keyword evidence="3" id="KW-0653">Protein transport</keyword>
<dbReference type="Gene3D" id="2.30.30.380">
    <property type="entry name" value="Zn-finger domain of Sec23/24"/>
    <property type="match status" value="1"/>
</dbReference>
<evidence type="ECO:0000259" key="8">
    <source>
        <dbReference type="Pfam" id="PF08033"/>
    </source>
</evidence>
<dbReference type="InterPro" id="IPR006900">
    <property type="entry name" value="Sec23/24_helical_dom"/>
</dbReference>
<feature type="compositionally biased region" description="Polar residues" evidence="4">
    <location>
        <begin position="116"/>
        <end position="134"/>
    </location>
</feature>
<organism evidence="9 10">
    <name type="scientific">Circinella minor</name>
    <dbReference type="NCBI Taxonomy" id="1195481"/>
    <lineage>
        <taxon>Eukaryota</taxon>
        <taxon>Fungi</taxon>
        <taxon>Fungi incertae sedis</taxon>
        <taxon>Mucoromycota</taxon>
        <taxon>Mucoromycotina</taxon>
        <taxon>Mucoromycetes</taxon>
        <taxon>Mucorales</taxon>
        <taxon>Lichtheimiaceae</taxon>
        <taxon>Circinella</taxon>
    </lineage>
</organism>
<dbReference type="AlphaFoldDB" id="A0A8H7RZB3"/>
<feature type="compositionally biased region" description="Polar residues" evidence="4">
    <location>
        <begin position="22"/>
        <end position="36"/>
    </location>
</feature>
<feature type="compositionally biased region" description="Low complexity" evidence="4">
    <location>
        <begin position="148"/>
        <end position="178"/>
    </location>
</feature>
<evidence type="ECO:0000256" key="4">
    <source>
        <dbReference type="SAM" id="MobiDB-lite"/>
    </source>
</evidence>
<evidence type="ECO:0000313" key="9">
    <source>
        <dbReference type="EMBL" id="KAG2218596.1"/>
    </source>
</evidence>
<proteinExistence type="inferred from homology"/>
<name>A0A8H7RZB3_9FUNG</name>
<dbReference type="InterPro" id="IPR036180">
    <property type="entry name" value="Gelsolin-like_dom_sf"/>
</dbReference>
<accession>A0A8H7RZB3</accession>
<dbReference type="OrthoDB" id="49016at2759"/>
<dbReference type="Gene3D" id="1.20.120.730">
    <property type="entry name" value="Sec23/Sec24 helical domain"/>
    <property type="match status" value="1"/>
</dbReference>
<keyword evidence="2" id="KW-0813">Transport</keyword>
<dbReference type="Pfam" id="PF04810">
    <property type="entry name" value="zf-Sec23_Sec24"/>
    <property type="match status" value="1"/>
</dbReference>
<evidence type="ECO:0000313" key="10">
    <source>
        <dbReference type="Proteomes" id="UP000646827"/>
    </source>
</evidence>
<dbReference type="Gene3D" id="3.40.20.10">
    <property type="entry name" value="Severin"/>
    <property type="match status" value="1"/>
</dbReference>
<dbReference type="Pfam" id="PF04815">
    <property type="entry name" value="Sec23_helical"/>
    <property type="match status" value="1"/>
</dbReference>
<feature type="domain" description="Sec23/Sec24 beta-sandwich" evidence="8">
    <location>
        <begin position="615"/>
        <end position="698"/>
    </location>
</feature>
<dbReference type="Gene3D" id="2.60.40.1670">
    <property type="entry name" value="beta-sandwich domain of Sec23/24"/>
    <property type="match status" value="1"/>
</dbReference>
<feature type="region of interest" description="Disordered" evidence="4">
    <location>
        <begin position="1"/>
        <end position="192"/>
    </location>
</feature>
<dbReference type="Proteomes" id="UP000646827">
    <property type="component" value="Unassembled WGS sequence"/>
</dbReference>
<dbReference type="InterPro" id="IPR029006">
    <property type="entry name" value="ADF-H/Gelsolin-like_dom_sf"/>
</dbReference>
<dbReference type="PANTHER" id="PTHR13803">
    <property type="entry name" value="SEC24-RELATED PROTEIN"/>
    <property type="match status" value="1"/>
</dbReference>
<protein>
    <submittedName>
        <fullName evidence="9">Uncharacterized protein</fullName>
    </submittedName>
</protein>
<comment type="caution">
    <text evidence="9">The sequence shown here is derived from an EMBL/GenBank/DDBJ whole genome shotgun (WGS) entry which is preliminary data.</text>
</comment>
<dbReference type="GO" id="GO:0006886">
    <property type="term" value="P:intracellular protein transport"/>
    <property type="evidence" value="ECO:0007669"/>
    <property type="project" value="InterPro"/>
</dbReference>
<keyword evidence="10" id="KW-1185">Reference proteome</keyword>
<feature type="domain" description="Sec23/Sec24 trunk" evidence="6">
    <location>
        <begin position="371"/>
        <end position="609"/>
    </location>
</feature>
<feature type="domain" description="Sec23/Sec24 helical" evidence="7">
    <location>
        <begin position="709"/>
        <end position="808"/>
    </location>
</feature>
<dbReference type="EMBL" id="JAEPRB010000221">
    <property type="protein sequence ID" value="KAG2218596.1"/>
    <property type="molecule type" value="Genomic_DNA"/>
</dbReference>
<evidence type="ECO:0000259" key="5">
    <source>
        <dbReference type="Pfam" id="PF04810"/>
    </source>
</evidence>
<dbReference type="SUPFAM" id="SSF81811">
    <property type="entry name" value="Helical domain of Sec23/24"/>
    <property type="match status" value="1"/>
</dbReference>
<gene>
    <name evidence="9" type="ORF">INT45_013650</name>
</gene>
<evidence type="ECO:0000259" key="7">
    <source>
        <dbReference type="Pfam" id="PF04815"/>
    </source>
</evidence>
<dbReference type="SUPFAM" id="SSF81995">
    <property type="entry name" value="beta-sandwich domain of Sec23/24"/>
    <property type="match status" value="1"/>
</dbReference>
<dbReference type="GO" id="GO:0008270">
    <property type="term" value="F:zinc ion binding"/>
    <property type="evidence" value="ECO:0007669"/>
    <property type="project" value="InterPro"/>
</dbReference>
<dbReference type="InterPro" id="IPR012990">
    <property type="entry name" value="Beta-sandwich_Sec23_24"/>
</dbReference>
<dbReference type="Pfam" id="PF08033">
    <property type="entry name" value="Sec23_BS"/>
    <property type="match status" value="1"/>
</dbReference>
<comment type="similarity">
    <text evidence="1">Belongs to the SEC23/SEC24 family. SEC24 subfamily.</text>
</comment>
<dbReference type="InterPro" id="IPR036174">
    <property type="entry name" value="Znf_Sec23_Sec24_sf"/>
</dbReference>